<gene>
    <name evidence="2" type="ORF">AYI70_g1865</name>
</gene>
<evidence type="ECO:0000313" key="2">
    <source>
        <dbReference type="EMBL" id="OMJ24030.1"/>
    </source>
</evidence>
<protein>
    <submittedName>
        <fullName evidence="2">Uncharacterized protein</fullName>
    </submittedName>
</protein>
<evidence type="ECO:0000256" key="1">
    <source>
        <dbReference type="SAM" id="MobiDB-lite"/>
    </source>
</evidence>
<dbReference type="OrthoDB" id="10541061at2759"/>
<proteinExistence type="predicted"/>
<organism evidence="2 3">
    <name type="scientific">Smittium culicis</name>
    <dbReference type="NCBI Taxonomy" id="133412"/>
    <lineage>
        <taxon>Eukaryota</taxon>
        <taxon>Fungi</taxon>
        <taxon>Fungi incertae sedis</taxon>
        <taxon>Zoopagomycota</taxon>
        <taxon>Kickxellomycotina</taxon>
        <taxon>Harpellomycetes</taxon>
        <taxon>Harpellales</taxon>
        <taxon>Legeriomycetaceae</taxon>
        <taxon>Smittium</taxon>
    </lineage>
</organism>
<dbReference type="Proteomes" id="UP000187283">
    <property type="component" value="Unassembled WGS sequence"/>
</dbReference>
<feature type="compositionally biased region" description="Low complexity" evidence="1">
    <location>
        <begin position="8"/>
        <end position="37"/>
    </location>
</feature>
<name>A0A1R1YAZ5_9FUNG</name>
<feature type="region of interest" description="Disordered" evidence="1">
    <location>
        <begin position="1"/>
        <end position="56"/>
    </location>
</feature>
<feature type="region of interest" description="Disordered" evidence="1">
    <location>
        <begin position="97"/>
        <end position="119"/>
    </location>
</feature>
<evidence type="ECO:0000313" key="3">
    <source>
        <dbReference type="Proteomes" id="UP000187283"/>
    </source>
</evidence>
<reference evidence="2 3" key="1">
    <citation type="submission" date="2017-01" db="EMBL/GenBank/DDBJ databases">
        <authorList>
            <person name="Mah S.A."/>
            <person name="Swanson W.J."/>
            <person name="Moy G.W."/>
            <person name="Vacquier V.D."/>
        </authorList>
    </citation>
    <scope>NUCLEOTIDE SEQUENCE [LARGE SCALE GENOMIC DNA]</scope>
    <source>
        <strain evidence="2 3">GSMNP</strain>
    </source>
</reference>
<dbReference type="EMBL" id="LSSN01000421">
    <property type="protein sequence ID" value="OMJ24030.1"/>
    <property type="molecule type" value="Genomic_DNA"/>
</dbReference>
<comment type="caution">
    <text evidence="2">The sequence shown here is derived from an EMBL/GenBank/DDBJ whole genome shotgun (WGS) entry which is preliminary data.</text>
</comment>
<accession>A0A1R1YAZ5</accession>
<dbReference type="AlphaFoldDB" id="A0A1R1YAZ5"/>
<keyword evidence="3" id="KW-1185">Reference proteome</keyword>
<sequence length="119" mass="12562">MPITNSGSNRTTISRTSASSSAPATNSASNPASAPTTRSRRPPANRSSRVYGYQRSAPARNSTVFLPFSEESDGMVYNPVPDYSAASIDSPVIEIADNDSSDLSDAPPPYSLLPPQNNL</sequence>